<dbReference type="InterPro" id="IPR057335">
    <property type="entry name" value="Beta-barrel_SelB"/>
</dbReference>
<organism evidence="10">
    <name type="scientific">marine metagenome</name>
    <dbReference type="NCBI Taxonomy" id="408172"/>
    <lineage>
        <taxon>unclassified sequences</taxon>
        <taxon>metagenomes</taxon>
        <taxon>ecological metagenomes</taxon>
    </lineage>
</organism>
<dbReference type="PANTHER" id="PTHR43721">
    <property type="entry name" value="ELONGATION FACTOR TU-RELATED"/>
    <property type="match status" value="1"/>
</dbReference>
<dbReference type="Pfam" id="PF03144">
    <property type="entry name" value="GTP_EFTU_D2"/>
    <property type="match status" value="1"/>
</dbReference>
<dbReference type="Pfam" id="PF25461">
    <property type="entry name" value="Beta-barrel_SelB"/>
    <property type="match status" value="1"/>
</dbReference>
<dbReference type="PROSITE" id="PS51722">
    <property type="entry name" value="G_TR_2"/>
    <property type="match status" value="1"/>
</dbReference>
<protein>
    <recommendedName>
        <fullName evidence="2">Selenocysteine-specific elongation factor</fullName>
    </recommendedName>
    <alternativeName>
        <fullName evidence="8">SelB translation factor</fullName>
    </alternativeName>
</protein>
<dbReference type="GO" id="GO:0001514">
    <property type="term" value="P:selenocysteine incorporation"/>
    <property type="evidence" value="ECO:0007669"/>
    <property type="project" value="InterPro"/>
</dbReference>
<proteinExistence type="predicted"/>
<evidence type="ECO:0000256" key="1">
    <source>
        <dbReference type="ARBA" id="ARBA00004496"/>
    </source>
</evidence>
<dbReference type="InterPro" id="IPR015190">
    <property type="entry name" value="Elong_fac_SelB-wing-hlx_typ-2"/>
</dbReference>
<dbReference type="InterPro" id="IPR036388">
    <property type="entry name" value="WH-like_DNA-bd_sf"/>
</dbReference>
<dbReference type="SUPFAM" id="SSF52540">
    <property type="entry name" value="P-loop containing nucleoside triphosphate hydrolases"/>
    <property type="match status" value="1"/>
</dbReference>
<comment type="function">
    <text evidence="7">Translation factor necessary for the incorporation of selenocysteine into proteins. It probably replaces EF-Tu for the insertion of selenocysteine directed by the UGA codon. SelB binds GTP and GDP.</text>
</comment>
<dbReference type="SUPFAM" id="SSF50447">
    <property type="entry name" value="Translation proteins"/>
    <property type="match status" value="1"/>
</dbReference>
<dbReference type="InterPro" id="IPR009001">
    <property type="entry name" value="Transl_elong_EF1A/Init_IF2_C"/>
</dbReference>
<dbReference type="PANTHER" id="PTHR43721:SF22">
    <property type="entry name" value="ELONGATION FACTOR TU, MITOCHONDRIAL"/>
    <property type="match status" value="1"/>
</dbReference>
<dbReference type="CDD" id="cd03696">
    <property type="entry name" value="SelB_II"/>
    <property type="match status" value="1"/>
</dbReference>
<dbReference type="InterPro" id="IPR004535">
    <property type="entry name" value="Transl_elong_SelB"/>
</dbReference>
<keyword evidence="6" id="KW-0342">GTP-binding</keyword>
<dbReference type="InterPro" id="IPR004161">
    <property type="entry name" value="EFTu-like_2"/>
</dbReference>
<evidence type="ECO:0000256" key="4">
    <source>
        <dbReference type="ARBA" id="ARBA00022741"/>
    </source>
</evidence>
<evidence type="ECO:0000259" key="9">
    <source>
        <dbReference type="PROSITE" id="PS51722"/>
    </source>
</evidence>
<dbReference type="GO" id="GO:0003746">
    <property type="term" value="F:translation elongation factor activity"/>
    <property type="evidence" value="ECO:0007669"/>
    <property type="project" value="InterPro"/>
</dbReference>
<dbReference type="NCBIfam" id="TIGR00231">
    <property type="entry name" value="small_GTP"/>
    <property type="match status" value="1"/>
</dbReference>
<dbReference type="GO" id="GO:0003723">
    <property type="term" value="F:RNA binding"/>
    <property type="evidence" value="ECO:0007669"/>
    <property type="project" value="InterPro"/>
</dbReference>
<dbReference type="Gene3D" id="1.10.10.10">
    <property type="entry name" value="Winged helix-like DNA-binding domain superfamily/Winged helix DNA-binding domain"/>
    <property type="match status" value="1"/>
</dbReference>
<comment type="subcellular location">
    <subcellularLocation>
        <location evidence="1">Cytoplasm</location>
    </subcellularLocation>
</comment>
<dbReference type="Pfam" id="PF09107">
    <property type="entry name" value="WHD_3rd_SelB"/>
    <property type="match status" value="1"/>
</dbReference>
<dbReference type="SUPFAM" id="SSF46785">
    <property type="entry name" value="Winged helix' DNA-binding domain"/>
    <property type="match status" value="2"/>
</dbReference>
<keyword evidence="3" id="KW-0963">Cytoplasm</keyword>
<dbReference type="GO" id="GO:0003924">
    <property type="term" value="F:GTPase activity"/>
    <property type="evidence" value="ECO:0007669"/>
    <property type="project" value="InterPro"/>
</dbReference>
<evidence type="ECO:0000256" key="3">
    <source>
        <dbReference type="ARBA" id="ARBA00022490"/>
    </source>
</evidence>
<keyword evidence="5" id="KW-0648">Protein biosynthesis</keyword>
<dbReference type="Gene3D" id="3.40.50.300">
    <property type="entry name" value="P-loop containing nucleotide triphosphate hydrolases"/>
    <property type="match status" value="1"/>
</dbReference>
<name>A0A381RSC0_9ZZZZ</name>
<dbReference type="Gene3D" id="1.10.10.2770">
    <property type="match status" value="1"/>
</dbReference>
<reference evidence="10" key="1">
    <citation type="submission" date="2018-05" db="EMBL/GenBank/DDBJ databases">
        <authorList>
            <person name="Lanie J.A."/>
            <person name="Ng W.-L."/>
            <person name="Kazmierczak K.M."/>
            <person name="Andrzejewski T.M."/>
            <person name="Davidsen T.M."/>
            <person name="Wayne K.J."/>
            <person name="Tettelin H."/>
            <person name="Glass J.I."/>
            <person name="Rusch D."/>
            <person name="Podicherti R."/>
            <person name="Tsui H.-C.T."/>
            <person name="Winkler M.E."/>
        </authorList>
    </citation>
    <scope>NUCLEOTIDE SEQUENCE</scope>
</reference>
<dbReference type="PROSITE" id="PS00301">
    <property type="entry name" value="G_TR_1"/>
    <property type="match status" value="1"/>
</dbReference>
<keyword evidence="4" id="KW-0547">Nucleotide-binding</keyword>
<dbReference type="InterPro" id="IPR027417">
    <property type="entry name" value="P-loop_NTPase"/>
</dbReference>
<evidence type="ECO:0000256" key="5">
    <source>
        <dbReference type="ARBA" id="ARBA00022917"/>
    </source>
</evidence>
<feature type="domain" description="Tr-type G" evidence="9">
    <location>
        <begin position="45"/>
        <end position="220"/>
    </location>
</feature>
<accession>A0A381RSC0</accession>
<sequence>MSPAKVNLEYKFDFDCKLIIHCFFEKLPSLSVDKMSGVKELIPSSNPFVIGTSGHIDHGKTTLVKALTGVDTDRFAEEKIRGITIDLGFAHYEDELGNHMAIVDVPGHEKFVHNMLAGAAGMDAVLLVVAADEGVMPQTREHLNICNLLNIKSGIVALTRVDLVEDREMVELCKEEVSTLLKGTFMEYAPVIPVSAVTGEGLNHLRDEFAKIAKKFVHPEIEKPFRLYVDRSFTLKGFGTVVTGTVLTGSLSQDQEVVQYPQSREIRIRGMQSHGIKVKEVQAGQRAALNLTGIAKEEVQRGNQLAMPESLLSGYMINASLSLLKDASTPLKNRTRVRLHLGTQELIGRIVLLEGESLSPGETAMVQFRSESILSGKYGDRFIIRSFSPMYTIGGGTLIDPSPSKSRRLQQELPERLRRLMDGDEYVRSEEVIYLRSVRGIVYSEFQIHSGLSDKECSKNLQLLQKNGQILCLDSIASRYLHVDHVKRVGKFVSRVLKIHHQKFPDREGMTHAELAGKLSLIFSEKEVENLIKYLCDADMILQQDKYFYLEDHQAKISQTRQDGLTNCLELISKGGFQPMRKTRLLEEMGLNEKDGVELLKFATHSKRLVRISEDLHYNPEQIEKILEILLGFFKKNPDINVIQFKELLNVSRKYAIDLLEYFDSQRFTIRKDNFRVPGKIFDLEN</sequence>
<dbReference type="GO" id="GO:0005829">
    <property type="term" value="C:cytosol"/>
    <property type="evidence" value="ECO:0007669"/>
    <property type="project" value="TreeGrafter"/>
</dbReference>
<dbReference type="InterPro" id="IPR009000">
    <property type="entry name" value="Transl_B-barrel_sf"/>
</dbReference>
<dbReference type="InterPro" id="IPR031157">
    <property type="entry name" value="G_TR_CS"/>
</dbReference>
<dbReference type="InterPro" id="IPR000795">
    <property type="entry name" value="T_Tr_GTP-bd_dom"/>
</dbReference>
<dbReference type="AlphaFoldDB" id="A0A381RSC0"/>
<dbReference type="CDD" id="cd04171">
    <property type="entry name" value="SelB"/>
    <property type="match status" value="1"/>
</dbReference>
<evidence type="ECO:0000256" key="8">
    <source>
        <dbReference type="ARBA" id="ARBA00031615"/>
    </source>
</evidence>
<dbReference type="NCBIfam" id="TIGR00475">
    <property type="entry name" value="selB"/>
    <property type="match status" value="1"/>
</dbReference>
<gene>
    <name evidence="10" type="ORF">METZ01_LOCUS45671</name>
</gene>
<evidence type="ECO:0000313" key="10">
    <source>
        <dbReference type="EMBL" id="SUZ92817.1"/>
    </source>
</evidence>
<dbReference type="InterPro" id="IPR050055">
    <property type="entry name" value="EF-Tu_GTPase"/>
</dbReference>
<dbReference type="InterPro" id="IPR005225">
    <property type="entry name" value="Small_GTP-bd"/>
</dbReference>
<dbReference type="Pfam" id="PF09106">
    <property type="entry name" value="WHD_2nd_SelB"/>
    <property type="match status" value="1"/>
</dbReference>
<evidence type="ECO:0000256" key="2">
    <source>
        <dbReference type="ARBA" id="ARBA00015953"/>
    </source>
</evidence>
<dbReference type="PRINTS" id="PR00315">
    <property type="entry name" value="ELONGATNFCT"/>
</dbReference>
<dbReference type="InterPro" id="IPR036390">
    <property type="entry name" value="WH_DNA-bd_sf"/>
</dbReference>
<dbReference type="Gene3D" id="2.40.30.10">
    <property type="entry name" value="Translation factors"/>
    <property type="match status" value="1"/>
</dbReference>
<dbReference type="SUPFAM" id="SSF50465">
    <property type="entry name" value="EF-Tu/eEF-1alpha/eIF2-gamma C-terminal domain"/>
    <property type="match status" value="1"/>
</dbReference>
<dbReference type="GO" id="GO:0005525">
    <property type="term" value="F:GTP binding"/>
    <property type="evidence" value="ECO:0007669"/>
    <property type="project" value="UniProtKB-KW"/>
</dbReference>
<dbReference type="EMBL" id="UINC01002092">
    <property type="protein sequence ID" value="SUZ92817.1"/>
    <property type="molecule type" value="Genomic_DNA"/>
</dbReference>
<evidence type="ECO:0000256" key="7">
    <source>
        <dbReference type="ARBA" id="ARBA00025526"/>
    </source>
</evidence>
<evidence type="ECO:0000256" key="6">
    <source>
        <dbReference type="ARBA" id="ARBA00023134"/>
    </source>
</evidence>
<dbReference type="InterPro" id="IPR015191">
    <property type="entry name" value="SelB_WHD4"/>
</dbReference>
<dbReference type="Pfam" id="PF00009">
    <property type="entry name" value="GTP_EFTU"/>
    <property type="match status" value="1"/>
</dbReference>
<dbReference type="CDD" id="cd15491">
    <property type="entry name" value="selB_III"/>
    <property type="match status" value="1"/>
</dbReference>